<dbReference type="CDD" id="cd09618">
    <property type="entry name" value="CBM9_like_2"/>
    <property type="match status" value="1"/>
</dbReference>
<sequence length="444" mass="49310">MLRIHSLFGLLILTAVLLPVQAAEFRTTRLTTTPVIDRVFARDAAWRGHDALSSFTQVQPIDGNPASQQTRIHIGFDDDTLYIAAICLDDEPDNIIVTSNQRDASVTESDSLRFIIDTFQSGQNGLVFGTNPGDMQYDAQVSGFDFDLNWDTTWEVATTVHDVGWSAEFAKPFTSLRFKPGNEQRWGINVERRIRRNNEVAYWSPIPIQYSLSRVELAGTVSGIDVPRQRNFQVIPYITSRQSRGGELTDTDSDTEVGLDLKYALTSALTLDVTWNTDFAQVEVDSLQVNLNRFNLFFLEKRPFFLENAGQFGVRVPGLMQLFHTRRIGIGPGGSQLPIDGGLRVSGKTGRNTNLGLLFMRTSEVADLAEGTDFGVLRVKQEFRNRSSMGVLLVDKTDVEDDNQTFAVDGQLGIGDNLTLSGFVAQTDSIDIPSDDSAFFLSSN</sequence>
<name>A0A2A5WKT1_9GAMM</name>
<dbReference type="Gene3D" id="2.60.40.1190">
    <property type="match status" value="1"/>
</dbReference>
<feature type="domain" description="DUF5916" evidence="1">
    <location>
        <begin position="233"/>
        <end position="335"/>
    </location>
</feature>
<dbReference type="EMBL" id="NTKD01000058">
    <property type="protein sequence ID" value="PDH36844.1"/>
    <property type="molecule type" value="Genomic_DNA"/>
</dbReference>
<dbReference type="AlphaFoldDB" id="A0A2A5WKT1"/>
<proteinExistence type="predicted"/>
<protein>
    <recommendedName>
        <fullName evidence="1">DUF5916 domain-containing protein</fullName>
    </recommendedName>
</protein>
<reference evidence="2 3" key="1">
    <citation type="submission" date="2017-08" db="EMBL/GenBank/DDBJ databases">
        <title>Fine stratification of microbial communities through a metagenomic profile of the photic zone.</title>
        <authorList>
            <person name="Haro-Moreno J.M."/>
            <person name="Lopez-Perez M."/>
            <person name="De La Torre J."/>
            <person name="Picazo A."/>
            <person name="Camacho A."/>
            <person name="Rodriguez-Valera F."/>
        </authorList>
    </citation>
    <scope>NUCLEOTIDE SEQUENCE [LARGE SCALE GENOMIC DNA]</scope>
    <source>
        <strain evidence="2">MED-G24</strain>
    </source>
</reference>
<evidence type="ECO:0000313" key="2">
    <source>
        <dbReference type="EMBL" id="PDH36844.1"/>
    </source>
</evidence>
<organism evidence="2 3">
    <name type="scientific">OM182 bacterium MED-G24</name>
    <dbReference type="NCBI Taxonomy" id="1986255"/>
    <lineage>
        <taxon>Bacteria</taxon>
        <taxon>Pseudomonadati</taxon>
        <taxon>Pseudomonadota</taxon>
        <taxon>Gammaproteobacteria</taxon>
        <taxon>OMG group</taxon>
        <taxon>OM182 clade</taxon>
    </lineage>
</organism>
<evidence type="ECO:0000313" key="3">
    <source>
        <dbReference type="Proteomes" id="UP000219327"/>
    </source>
</evidence>
<dbReference type="SUPFAM" id="SSF49344">
    <property type="entry name" value="CBD9-like"/>
    <property type="match status" value="1"/>
</dbReference>
<dbReference type="InterPro" id="IPR045670">
    <property type="entry name" value="DUF5916"/>
</dbReference>
<accession>A0A2A5WKT1</accession>
<dbReference type="Pfam" id="PF19313">
    <property type="entry name" value="DUF5916"/>
    <property type="match status" value="1"/>
</dbReference>
<comment type="caution">
    <text evidence="2">The sequence shown here is derived from an EMBL/GenBank/DDBJ whole genome shotgun (WGS) entry which is preliminary data.</text>
</comment>
<dbReference type="Proteomes" id="UP000219327">
    <property type="component" value="Unassembled WGS sequence"/>
</dbReference>
<gene>
    <name evidence="2" type="ORF">CNE99_09005</name>
</gene>
<evidence type="ECO:0000259" key="1">
    <source>
        <dbReference type="Pfam" id="PF19313"/>
    </source>
</evidence>